<dbReference type="Proteomes" id="UP000688947">
    <property type="component" value="Unassembled WGS sequence"/>
</dbReference>
<comment type="caution">
    <text evidence="1">The sequence shown here is derived from an EMBL/GenBank/DDBJ whole genome shotgun (WGS) entry which is preliminary data.</text>
</comment>
<evidence type="ECO:0000313" key="1">
    <source>
        <dbReference type="EMBL" id="KAG6947613.1"/>
    </source>
</evidence>
<evidence type="ECO:0000313" key="2">
    <source>
        <dbReference type="Proteomes" id="UP000688947"/>
    </source>
</evidence>
<organism evidence="1 2">
    <name type="scientific">Phytophthora cactorum</name>
    <dbReference type="NCBI Taxonomy" id="29920"/>
    <lineage>
        <taxon>Eukaryota</taxon>
        <taxon>Sar</taxon>
        <taxon>Stramenopiles</taxon>
        <taxon>Oomycota</taxon>
        <taxon>Peronosporomycetes</taxon>
        <taxon>Peronosporales</taxon>
        <taxon>Peronosporaceae</taxon>
        <taxon>Phytophthora</taxon>
    </lineage>
</organism>
<accession>A0A8T1TS89</accession>
<name>A0A8T1TS89_9STRA</name>
<proteinExistence type="predicted"/>
<dbReference type="VEuPathDB" id="FungiDB:PC110_g4498"/>
<dbReference type="AlphaFoldDB" id="A0A8T1TS89"/>
<sequence>MKPCRQQDQHSNVYRTPQEKMLIVHTHKYFLTEAQQRLDPLERAMRERVAKCLAVSESMAAHVVAAYNVEGEEAFAVPPAKRECPPRSEVENYRGFITEIVSYHRTMREELARMDVSYIRDRKRDPRADCKENVAFRNAYLEKKLANLTALSFENLPQDDSLLVSKVII</sequence>
<protein>
    <submittedName>
        <fullName evidence="1">Uncharacterized protein</fullName>
    </submittedName>
</protein>
<gene>
    <name evidence="1" type="ORF">JG687_00015992</name>
</gene>
<reference evidence="1" key="1">
    <citation type="submission" date="2021-01" db="EMBL/GenBank/DDBJ databases">
        <title>Phytophthora aleatoria, a newly-described species from Pinus radiata is distinct from Phytophthora cactorum isolates based on comparative genomics.</title>
        <authorList>
            <person name="Mcdougal R."/>
            <person name="Panda P."/>
            <person name="Williams N."/>
            <person name="Studholme D.J."/>
        </authorList>
    </citation>
    <scope>NUCLEOTIDE SEQUENCE</scope>
    <source>
        <strain evidence="1">NZFS 3830</strain>
    </source>
</reference>
<dbReference type="OrthoDB" id="125996at2759"/>
<dbReference type="EMBL" id="JAENGZ010001517">
    <property type="protein sequence ID" value="KAG6947613.1"/>
    <property type="molecule type" value="Genomic_DNA"/>
</dbReference>